<dbReference type="AlphaFoldDB" id="A0A433Q419"/>
<evidence type="ECO:0000256" key="4">
    <source>
        <dbReference type="PROSITE-ProRule" id="PRU00023"/>
    </source>
</evidence>
<keyword evidence="6" id="KW-0812">Transmembrane</keyword>
<dbReference type="PROSITE" id="PS50297">
    <property type="entry name" value="ANK_REP_REGION"/>
    <property type="match status" value="3"/>
</dbReference>
<feature type="transmembrane region" description="Helical" evidence="6">
    <location>
        <begin position="333"/>
        <end position="352"/>
    </location>
</feature>
<organism evidence="7 8">
    <name type="scientific">Jimgerdemannia flammicorona</name>
    <dbReference type="NCBI Taxonomy" id="994334"/>
    <lineage>
        <taxon>Eukaryota</taxon>
        <taxon>Fungi</taxon>
        <taxon>Fungi incertae sedis</taxon>
        <taxon>Mucoromycota</taxon>
        <taxon>Mucoromycotina</taxon>
        <taxon>Endogonomycetes</taxon>
        <taxon>Endogonales</taxon>
        <taxon>Endogonaceae</taxon>
        <taxon>Jimgerdemannia</taxon>
    </lineage>
</organism>
<sequence>MAAEEDLKRPLLSGTDHPPSASAPAIATTNVSKVDAAGVFEHADGFGHERKATTPKVSCCNGRRQAPLDSLHPNHLSPLNQIELTLHEAAQRGSFQSVKYLLDSKKASPNDVDPTGVTALHYAALQNHDVVAKFLIDKGAQVDAFGGELRATPLHWAARNGRLSVVHRLIKEGANPTLRDGQGFNALHLSVHSSNAMLVLYFLYLGMDIDVADSVGAHTPLMWAAYQGDSLTVDLLLRHGASVECVDANRLTALHWAVVKGNRGCIKKILEYHGDTNTKEENGKTPGDFAREKGLTAVWERALAETGRTEGDGNGKGAKTGLKGLSLRTTNTIIYLIPFVVLYIVLRTLAFFPIYTGLPLALLEFLAAHLSIVRFLIRAPSPDAMLRTPYFSSIFQSSAFWVLVSWGSTVVYATSYMFLTNLLFLTTYVTAMYCFYRAVLADPGFVAKLSSREDQKRIVLELADE</sequence>
<evidence type="ECO:0000256" key="5">
    <source>
        <dbReference type="SAM" id="MobiDB-lite"/>
    </source>
</evidence>
<feature type="transmembrane region" description="Helical" evidence="6">
    <location>
        <begin position="358"/>
        <end position="377"/>
    </location>
</feature>
<keyword evidence="3 4" id="KW-0040">ANK repeat</keyword>
<dbReference type="SMART" id="SM00248">
    <property type="entry name" value="ANK"/>
    <property type="match status" value="6"/>
</dbReference>
<evidence type="ECO:0000256" key="6">
    <source>
        <dbReference type="SAM" id="Phobius"/>
    </source>
</evidence>
<feature type="repeat" description="ANK" evidence="4">
    <location>
        <begin position="216"/>
        <end position="248"/>
    </location>
</feature>
<dbReference type="GO" id="GO:0019706">
    <property type="term" value="F:protein-cysteine S-palmitoyltransferase activity"/>
    <property type="evidence" value="ECO:0007669"/>
    <property type="project" value="UniProtKB-EC"/>
</dbReference>
<keyword evidence="6" id="KW-1133">Transmembrane helix</keyword>
<evidence type="ECO:0000256" key="3">
    <source>
        <dbReference type="ARBA" id="ARBA00023043"/>
    </source>
</evidence>
<accession>A0A433Q419</accession>
<feature type="repeat" description="ANK" evidence="4">
    <location>
        <begin position="149"/>
        <end position="181"/>
    </location>
</feature>
<feature type="repeat" description="ANK" evidence="4">
    <location>
        <begin position="182"/>
        <end position="214"/>
    </location>
</feature>
<protein>
    <recommendedName>
        <fullName evidence="1">protein S-acyltransferase</fullName>
        <ecNumber evidence="1">2.3.1.225</ecNumber>
    </recommendedName>
</protein>
<evidence type="ECO:0000256" key="1">
    <source>
        <dbReference type="ARBA" id="ARBA00012210"/>
    </source>
</evidence>
<keyword evidence="2" id="KW-0677">Repeat</keyword>
<dbReference type="EMBL" id="RBNJ01015739">
    <property type="protein sequence ID" value="RUS24526.1"/>
    <property type="molecule type" value="Genomic_DNA"/>
</dbReference>
<reference evidence="7 8" key="1">
    <citation type="journal article" date="2018" name="New Phytol.">
        <title>Phylogenomics of Endogonaceae and evolution of mycorrhizas within Mucoromycota.</title>
        <authorList>
            <person name="Chang Y."/>
            <person name="Desiro A."/>
            <person name="Na H."/>
            <person name="Sandor L."/>
            <person name="Lipzen A."/>
            <person name="Clum A."/>
            <person name="Barry K."/>
            <person name="Grigoriev I.V."/>
            <person name="Martin F.M."/>
            <person name="Stajich J.E."/>
            <person name="Smith M.E."/>
            <person name="Bonito G."/>
            <person name="Spatafora J.W."/>
        </authorList>
    </citation>
    <scope>NUCLEOTIDE SEQUENCE [LARGE SCALE GENOMIC DNA]</scope>
    <source>
        <strain evidence="7 8">AD002</strain>
    </source>
</reference>
<dbReference type="Gene3D" id="1.25.40.20">
    <property type="entry name" value="Ankyrin repeat-containing domain"/>
    <property type="match status" value="1"/>
</dbReference>
<dbReference type="EC" id="2.3.1.225" evidence="1"/>
<keyword evidence="6" id="KW-0472">Membrane</keyword>
<dbReference type="InterPro" id="IPR002110">
    <property type="entry name" value="Ankyrin_rpt"/>
</dbReference>
<dbReference type="Proteomes" id="UP000274822">
    <property type="component" value="Unassembled WGS sequence"/>
</dbReference>
<evidence type="ECO:0000256" key="2">
    <source>
        <dbReference type="ARBA" id="ARBA00022737"/>
    </source>
</evidence>
<evidence type="ECO:0000313" key="8">
    <source>
        <dbReference type="Proteomes" id="UP000274822"/>
    </source>
</evidence>
<feature type="repeat" description="ANK" evidence="4">
    <location>
        <begin position="115"/>
        <end position="147"/>
    </location>
</feature>
<dbReference type="InterPro" id="IPR036770">
    <property type="entry name" value="Ankyrin_rpt-contain_sf"/>
</dbReference>
<proteinExistence type="predicted"/>
<dbReference type="Pfam" id="PF12796">
    <property type="entry name" value="Ank_2"/>
    <property type="match status" value="2"/>
</dbReference>
<dbReference type="PANTHER" id="PTHR24161:SF85">
    <property type="entry name" value="PALMITOYLTRANSFERASE HIP14"/>
    <property type="match status" value="1"/>
</dbReference>
<feature type="region of interest" description="Disordered" evidence="5">
    <location>
        <begin position="1"/>
        <end position="24"/>
    </location>
</feature>
<feature type="repeat" description="ANK" evidence="4">
    <location>
        <begin position="249"/>
        <end position="281"/>
    </location>
</feature>
<gene>
    <name evidence="7" type="ORF">BC938DRAFT_473446</name>
</gene>
<dbReference type="SUPFAM" id="SSF48403">
    <property type="entry name" value="Ankyrin repeat"/>
    <property type="match status" value="1"/>
</dbReference>
<comment type="caution">
    <text evidence="7">The sequence shown here is derived from an EMBL/GenBank/DDBJ whole genome shotgun (WGS) entry which is preliminary data.</text>
</comment>
<name>A0A433Q419_9FUNG</name>
<feature type="non-terminal residue" evidence="7">
    <location>
        <position position="465"/>
    </location>
</feature>
<keyword evidence="8" id="KW-1185">Reference proteome</keyword>
<dbReference type="PANTHER" id="PTHR24161">
    <property type="entry name" value="ANK_REP_REGION DOMAIN-CONTAINING PROTEIN-RELATED"/>
    <property type="match status" value="1"/>
</dbReference>
<feature type="transmembrane region" description="Helical" evidence="6">
    <location>
        <begin position="425"/>
        <end position="447"/>
    </location>
</feature>
<feature type="transmembrane region" description="Helical" evidence="6">
    <location>
        <begin position="398"/>
        <end position="419"/>
    </location>
</feature>
<dbReference type="PROSITE" id="PS50088">
    <property type="entry name" value="ANK_REPEAT"/>
    <property type="match status" value="5"/>
</dbReference>
<evidence type="ECO:0000313" key="7">
    <source>
        <dbReference type="EMBL" id="RUS24526.1"/>
    </source>
</evidence>
<dbReference type="Pfam" id="PF00023">
    <property type="entry name" value="Ank"/>
    <property type="match status" value="1"/>
</dbReference>